<dbReference type="Proteomes" id="UP001345963">
    <property type="component" value="Unassembled WGS sequence"/>
</dbReference>
<reference evidence="4 5" key="1">
    <citation type="submission" date="2021-07" db="EMBL/GenBank/DDBJ databases">
        <authorList>
            <person name="Palmer J.M."/>
        </authorList>
    </citation>
    <scope>NUCLEOTIDE SEQUENCE [LARGE SCALE GENOMIC DNA]</scope>
    <source>
        <strain evidence="4 5">AT_MEX2019</strain>
        <tissue evidence="4">Muscle</tissue>
    </source>
</reference>
<dbReference type="EMBL" id="JAHUTI010000208">
    <property type="protein sequence ID" value="MED6231802.1"/>
    <property type="molecule type" value="Genomic_DNA"/>
</dbReference>
<dbReference type="InterPro" id="IPR036048">
    <property type="entry name" value="Interleukin_8-like_sf"/>
</dbReference>
<organism evidence="4 5">
    <name type="scientific">Ataeniobius toweri</name>
    <dbReference type="NCBI Taxonomy" id="208326"/>
    <lineage>
        <taxon>Eukaryota</taxon>
        <taxon>Metazoa</taxon>
        <taxon>Chordata</taxon>
        <taxon>Craniata</taxon>
        <taxon>Vertebrata</taxon>
        <taxon>Euteleostomi</taxon>
        <taxon>Actinopterygii</taxon>
        <taxon>Neopterygii</taxon>
        <taxon>Teleostei</taxon>
        <taxon>Neoteleostei</taxon>
        <taxon>Acanthomorphata</taxon>
        <taxon>Ovalentaria</taxon>
        <taxon>Atherinomorphae</taxon>
        <taxon>Cyprinodontiformes</taxon>
        <taxon>Goodeidae</taxon>
        <taxon>Ataeniobius</taxon>
    </lineage>
</organism>
<evidence type="ECO:0000313" key="4">
    <source>
        <dbReference type="EMBL" id="MED6231802.1"/>
    </source>
</evidence>
<dbReference type="Pfam" id="PF00048">
    <property type="entry name" value="IL8"/>
    <property type="match status" value="1"/>
</dbReference>
<accession>A0ABU7A1D9</accession>
<dbReference type="InterPro" id="IPR001811">
    <property type="entry name" value="Chemokine_IL8-like_dom"/>
</dbReference>
<proteinExistence type="predicted"/>
<keyword evidence="1" id="KW-0202">Cytokine</keyword>
<gene>
    <name evidence="4" type="ORF">ATANTOWER_008880</name>
</gene>
<keyword evidence="2" id="KW-0732">Signal</keyword>
<keyword evidence="5" id="KW-1185">Reference proteome</keyword>
<evidence type="ECO:0000259" key="3">
    <source>
        <dbReference type="Pfam" id="PF00048"/>
    </source>
</evidence>
<dbReference type="SUPFAM" id="SSF54117">
    <property type="entry name" value="Interleukin 8-like chemokines"/>
    <property type="match status" value="1"/>
</dbReference>
<feature type="signal peptide" evidence="2">
    <location>
        <begin position="1"/>
        <end position="22"/>
    </location>
</feature>
<protein>
    <recommendedName>
        <fullName evidence="3">Chemokine interleukin-8-like domain-containing protein</fullName>
    </recommendedName>
</protein>
<evidence type="ECO:0000256" key="1">
    <source>
        <dbReference type="ARBA" id="ARBA00022514"/>
    </source>
</evidence>
<comment type="caution">
    <text evidence="4">The sequence shown here is derived from an EMBL/GenBank/DDBJ whole genome shotgun (WGS) entry which is preliminary data.</text>
</comment>
<sequence>MDLKVIFIVVCLSSVAIISTDAGIPKCCIRTREIHLKRFMKMERWERQYSSGACDIDALVVYIKGLRTPLCVHPKWERRLKKLLSAMKTLRQNNLGKY</sequence>
<evidence type="ECO:0000256" key="2">
    <source>
        <dbReference type="SAM" id="SignalP"/>
    </source>
</evidence>
<dbReference type="Gene3D" id="2.40.50.40">
    <property type="match status" value="1"/>
</dbReference>
<feature type="domain" description="Chemokine interleukin-8-like" evidence="3">
    <location>
        <begin position="26"/>
        <end position="75"/>
    </location>
</feature>
<feature type="chain" id="PRO_5045569014" description="Chemokine interleukin-8-like domain-containing protein" evidence="2">
    <location>
        <begin position="23"/>
        <end position="98"/>
    </location>
</feature>
<evidence type="ECO:0000313" key="5">
    <source>
        <dbReference type="Proteomes" id="UP001345963"/>
    </source>
</evidence>
<name>A0ABU7A1D9_9TELE</name>